<dbReference type="Proteomes" id="UP000886667">
    <property type="component" value="Unassembled WGS sequence"/>
</dbReference>
<dbReference type="AlphaFoldDB" id="A0A9E4KAT5"/>
<comment type="caution">
    <text evidence="1">The sequence shown here is derived from an EMBL/GenBank/DDBJ whole genome shotgun (WGS) entry which is preliminary data.</text>
</comment>
<dbReference type="EMBL" id="JAEPCM010000016">
    <property type="protein sequence ID" value="MCG7944898.1"/>
    <property type="molecule type" value="Genomic_DNA"/>
</dbReference>
<gene>
    <name evidence="1" type="ORF">JAZ07_00975</name>
</gene>
<sequence>MDLTQFTEEQGRDIIERFVSLEEMAKIIVASTIHNKKNTAYLWGVSRTVDRLGPGNTFIEIYDACTEQEHKFGVSSRARLMKMLLGEVKPVDGLYDMEEVVKAVPTIMKKAHRALDGLGSVGELHPLYSNDFTFEQPVEPRFEVQDPGVEDEWCNVVHLEDGDVVGTDNEASATYFATLLNETTDKILVDKIEIGKTENEGGKWVVAQHADHSLRVYVKDFDKYFVKR</sequence>
<proteinExistence type="predicted"/>
<reference evidence="1" key="1">
    <citation type="journal article" date="2021" name="Proc. Natl. Acad. Sci. U.S.A.">
        <title>Global biogeography of chemosynthetic symbionts reveals both localized and globally distributed symbiont groups. .</title>
        <authorList>
            <person name="Osvatic J.T."/>
            <person name="Wilkins L.G.E."/>
            <person name="Leibrecht L."/>
            <person name="Leray M."/>
            <person name="Zauner S."/>
            <person name="Polzin J."/>
            <person name="Camacho Y."/>
            <person name="Gros O."/>
            <person name="van Gils J.A."/>
            <person name="Eisen J.A."/>
            <person name="Petersen J.M."/>
            <person name="Yuen B."/>
        </authorList>
    </citation>
    <scope>NUCLEOTIDE SEQUENCE</scope>
    <source>
        <strain evidence="1">MAGclacostrist064TRANS</strain>
    </source>
</reference>
<organism evidence="1 2">
    <name type="scientific">Candidatus Thiodiazotropha taylori</name>
    <dbReference type="NCBI Taxonomy" id="2792791"/>
    <lineage>
        <taxon>Bacteria</taxon>
        <taxon>Pseudomonadati</taxon>
        <taxon>Pseudomonadota</taxon>
        <taxon>Gammaproteobacteria</taxon>
        <taxon>Chromatiales</taxon>
        <taxon>Sedimenticolaceae</taxon>
        <taxon>Candidatus Thiodiazotropha</taxon>
    </lineage>
</organism>
<name>A0A9E4KAT5_9GAMM</name>
<protein>
    <submittedName>
        <fullName evidence="1">Uncharacterized protein</fullName>
    </submittedName>
</protein>
<evidence type="ECO:0000313" key="2">
    <source>
        <dbReference type="Proteomes" id="UP000886667"/>
    </source>
</evidence>
<evidence type="ECO:0000313" key="1">
    <source>
        <dbReference type="EMBL" id="MCG7944898.1"/>
    </source>
</evidence>
<accession>A0A9E4KAT5</accession>